<dbReference type="SUPFAM" id="SSF48350">
    <property type="entry name" value="GTPase activation domain, GAP"/>
    <property type="match status" value="1"/>
</dbReference>
<evidence type="ECO:0000256" key="5">
    <source>
        <dbReference type="SAM" id="Coils"/>
    </source>
</evidence>
<organism evidence="9 10">
    <name type="scientific">Saccharomycopsis crataegensis</name>
    <dbReference type="NCBI Taxonomy" id="43959"/>
    <lineage>
        <taxon>Eukaryota</taxon>
        <taxon>Fungi</taxon>
        <taxon>Dikarya</taxon>
        <taxon>Ascomycota</taxon>
        <taxon>Saccharomycotina</taxon>
        <taxon>Saccharomycetes</taxon>
        <taxon>Saccharomycopsidaceae</taxon>
        <taxon>Saccharomycopsis</taxon>
    </lineage>
</organism>
<keyword evidence="1" id="KW-0343">GTPase activation</keyword>
<evidence type="ECO:0000259" key="8">
    <source>
        <dbReference type="PROSITE" id="PS50238"/>
    </source>
</evidence>
<dbReference type="GO" id="GO:0007165">
    <property type="term" value="P:signal transduction"/>
    <property type="evidence" value="ECO:0007669"/>
    <property type="project" value="InterPro"/>
</dbReference>
<dbReference type="InterPro" id="IPR001781">
    <property type="entry name" value="Znf_LIM"/>
</dbReference>
<dbReference type="PROSITE" id="PS50238">
    <property type="entry name" value="RHOGAP"/>
    <property type="match status" value="1"/>
</dbReference>
<feature type="compositionally biased region" description="Polar residues" evidence="6">
    <location>
        <begin position="270"/>
        <end position="281"/>
    </location>
</feature>
<dbReference type="CDD" id="cd00159">
    <property type="entry name" value="RhoGAP"/>
    <property type="match status" value="1"/>
</dbReference>
<feature type="compositionally biased region" description="Basic and acidic residues" evidence="6">
    <location>
        <begin position="475"/>
        <end position="486"/>
    </location>
</feature>
<dbReference type="Pfam" id="PF00412">
    <property type="entry name" value="LIM"/>
    <property type="match status" value="2"/>
</dbReference>
<evidence type="ECO:0000256" key="3">
    <source>
        <dbReference type="ARBA" id="ARBA00022833"/>
    </source>
</evidence>
<feature type="region of interest" description="Disordered" evidence="6">
    <location>
        <begin position="321"/>
        <end position="430"/>
    </location>
</feature>
<feature type="compositionally biased region" description="Polar residues" evidence="6">
    <location>
        <begin position="591"/>
        <end position="615"/>
    </location>
</feature>
<feature type="compositionally biased region" description="Basic and acidic residues" evidence="6">
    <location>
        <begin position="203"/>
        <end position="214"/>
    </location>
</feature>
<evidence type="ECO:0000313" key="10">
    <source>
        <dbReference type="Proteomes" id="UP001360560"/>
    </source>
</evidence>
<dbReference type="SMART" id="SM00324">
    <property type="entry name" value="RhoGAP"/>
    <property type="match status" value="1"/>
</dbReference>
<keyword evidence="10" id="KW-1185">Reference proteome</keyword>
<sequence>MTTSVSNNYHSQQLSASDSYSTGNIADFYANDSGHDLDRHNHGHDHINIQDAISYHEDSQMMAEDEDYDEEQDDDDDQDEEDRLCKHCGKLILEGHAYELGDDRWHINCFRCSKCTNLLGINSDFLVVGTGELVCENCFYDCQVCGKKIGDLAILAGNQPYCADCFVCKHCKNRIDNLRYAKTSSGLYCMNCHEKVLLKKKRLEHEKRERERIRRQQQKRNSGGTPSQSQSVNSSRNTTPIFEKSLPSIPPTSSATAAAAPQASSSSKAYNPQNANGTFNSPFETEEADVRLSPIVGTHQSMSDNESDDLDVMFQSLNSLASNSNPSIKPSFSNNSRTKKPNYERTPSYETSKKRKSVTFDPSTEGDISNDADKSFSSLTNPTANSNDPDASFKLADPPKNDSMSQAGTGGKQSSNNRPPISSRAANNRRIVYVDDDDNDHDTSNTTFNIDNSFGEILDQEATYNKRRVSYHNDQELKSQIKKSSDSLKQLSTSESGTPKQSKFKFSSSTDYNDGLEGSGENKSGNGLKLGRSLSIKSPKNLLSGINRHRRSISNVNGNGVSKDQNNGEYDVPEKRSRSKSKTSHSRSNSDILNSYSSDTSTIKGSSANTNSVPQNDAELRSMRSELVSMTSQVSTLKDELSSLLNTKADLTSEVGELQLMMSKLKFEIEKERKILEQTRAINDNVKAGDADDHNTNSTPYQSYSRNASENSIGTGGSDGDSYYNSASQMPLQQNHPHAQHSPHYHQHHHHGGNHKSKRGGAEISIESINNASASPNIDNLNTNNINLDSLNNRRPNLTISTGSPAFSVQPYTSSIITPTTDDINTHNGDYGNQSKLSSTSTAIVVEKGQIESVEMQSAVKPKVKARFWRSKHKGFGKFQKDNSEDYSAAGGNGGKSGAKIKISAPVLQHLDDEAFNQMNSKQRVNGAPNINTISNNSGAINGNSSGANNKITFLDKFSNSMSSSTSQGNLTGSSSNGGGLGSSLLEGLKSPLLSAGITAPNTGTTSSSGIGNTSVLSLVERAILEKRDIPLLVVICIKHIEKHGLYSEGIYRKSGGASQIQALEVAFEDINGKFGMNSDVDINSEEIEKILGVDINVVSSVLKRYLRRLPEPVILYELYDQYIACALIKRHDKKIEKLKSIMAQLPKQHMFTLQMVTKHLNLVSSYSDSNFMNLHNLAIVFAPSLVRDLTGEREIADMVNKNDVTEFLVSNYHQIF</sequence>
<feature type="coiled-coil region" evidence="5">
    <location>
        <begin position="620"/>
        <end position="654"/>
    </location>
</feature>
<feature type="domain" description="LIM zinc-binding" evidence="7">
    <location>
        <begin position="83"/>
        <end position="145"/>
    </location>
</feature>
<dbReference type="InterPro" id="IPR000198">
    <property type="entry name" value="RhoGAP_dom"/>
</dbReference>
<dbReference type="InterPro" id="IPR051025">
    <property type="entry name" value="RhoGAP"/>
</dbReference>
<feature type="compositionally biased region" description="Polar residues" evidence="6">
    <location>
        <begin position="723"/>
        <end position="734"/>
    </location>
</feature>
<dbReference type="AlphaFoldDB" id="A0AAV5QU22"/>
<dbReference type="Gene3D" id="2.10.110.10">
    <property type="entry name" value="Cysteine Rich Protein"/>
    <property type="match status" value="2"/>
</dbReference>
<dbReference type="RefSeq" id="XP_064855413.1">
    <property type="nucleotide sequence ID" value="XM_064999341.1"/>
</dbReference>
<accession>A0AAV5QU22</accession>
<dbReference type="Pfam" id="PF00620">
    <property type="entry name" value="RhoGAP"/>
    <property type="match status" value="1"/>
</dbReference>
<dbReference type="GO" id="GO:0005096">
    <property type="term" value="F:GTPase activator activity"/>
    <property type="evidence" value="ECO:0007669"/>
    <property type="project" value="UniProtKB-KW"/>
</dbReference>
<feature type="compositionally biased region" description="Polar residues" evidence="6">
    <location>
        <begin position="221"/>
        <end position="240"/>
    </location>
</feature>
<feature type="compositionally biased region" description="Basic residues" evidence="6">
    <location>
        <begin position="738"/>
        <end position="759"/>
    </location>
</feature>
<dbReference type="GO" id="GO:0046872">
    <property type="term" value="F:metal ion binding"/>
    <property type="evidence" value="ECO:0007669"/>
    <property type="project" value="UniProtKB-KW"/>
</dbReference>
<evidence type="ECO:0000259" key="7">
    <source>
        <dbReference type="PROSITE" id="PS50023"/>
    </source>
</evidence>
<feature type="domain" description="Rho-GAP" evidence="8">
    <location>
        <begin position="1014"/>
        <end position="1217"/>
    </location>
</feature>
<feature type="compositionally biased region" description="Polar residues" evidence="6">
    <location>
        <begin position="487"/>
        <end position="512"/>
    </location>
</feature>
<feature type="compositionally biased region" description="Polar residues" evidence="6">
    <location>
        <begin position="402"/>
        <end position="426"/>
    </location>
</feature>
<protein>
    <submittedName>
        <fullName evidence="9">GTPase-activating protein</fullName>
    </submittedName>
</protein>
<feature type="compositionally biased region" description="Low complexity" evidence="6">
    <location>
        <begin position="251"/>
        <end position="269"/>
    </location>
</feature>
<feature type="compositionally biased region" description="Polar residues" evidence="6">
    <location>
        <begin position="696"/>
        <end position="713"/>
    </location>
</feature>
<feature type="region of interest" description="Disordered" evidence="6">
    <location>
        <begin position="475"/>
        <end position="616"/>
    </location>
</feature>
<feature type="region of interest" description="Disordered" evidence="6">
    <location>
        <begin position="60"/>
        <end position="81"/>
    </location>
</feature>
<dbReference type="Proteomes" id="UP001360560">
    <property type="component" value="Unassembled WGS sequence"/>
</dbReference>
<evidence type="ECO:0000256" key="6">
    <source>
        <dbReference type="SAM" id="MobiDB-lite"/>
    </source>
</evidence>
<feature type="compositionally biased region" description="Acidic residues" evidence="6">
    <location>
        <begin position="63"/>
        <end position="81"/>
    </location>
</feature>
<evidence type="ECO:0000256" key="4">
    <source>
        <dbReference type="PROSITE-ProRule" id="PRU00125"/>
    </source>
</evidence>
<feature type="compositionally biased region" description="Polar residues" evidence="6">
    <location>
        <begin position="375"/>
        <end position="389"/>
    </location>
</feature>
<feature type="compositionally biased region" description="Polar residues" evidence="6">
    <location>
        <begin position="553"/>
        <end position="568"/>
    </location>
</feature>
<dbReference type="GeneID" id="90076406"/>
<keyword evidence="3 4" id="KW-0862">Zinc</keyword>
<feature type="region of interest" description="Disordered" evidence="6">
    <location>
        <begin position="203"/>
        <end position="281"/>
    </location>
</feature>
<dbReference type="InterPro" id="IPR008936">
    <property type="entry name" value="Rho_GTPase_activation_prot"/>
</dbReference>
<reference evidence="9 10" key="1">
    <citation type="journal article" date="2023" name="Elife">
        <title>Identification of key yeast species and microbe-microbe interactions impacting larval growth of Drosophila in the wild.</title>
        <authorList>
            <person name="Mure A."/>
            <person name="Sugiura Y."/>
            <person name="Maeda R."/>
            <person name="Honda K."/>
            <person name="Sakurai N."/>
            <person name="Takahashi Y."/>
            <person name="Watada M."/>
            <person name="Katoh T."/>
            <person name="Gotoh A."/>
            <person name="Gotoh Y."/>
            <person name="Taniguchi I."/>
            <person name="Nakamura K."/>
            <person name="Hayashi T."/>
            <person name="Katayama T."/>
            <person name="Uemura T."/>
            <person name="Hattori Y."/>
        </authorList>
    </citation>
    <scope>NUCLEOTIDE SEQUENCE [LARGE SCALE GENOMIC DNA]</scope>
    <source>
        <strain evidence="9 10">SC-9</strain>
    </source>
</reference>
<evidence type="ECO:0000256" key="2">
    <source>
        <dbReference type="ARBA" id="ARBA00022723"/>
    </source>
</evidence>
<keyword evidence="5" id="KW-0175">Coiled coil</keyword>
<keyword evidence="4" id="KW-0440">LIM domain</keyword>
<dbReference type="CDD" id="cd09395">
    <property type="entry name" value="LIM2_Rga"/>
    <property type="match status" value="1"/>
</dbReference>
<evidence type="ECO:0000256" key="1">
    <source>
        <dbReference type="ARBA" id="ARBA00022468"/>
    </source>
</evidence>
<feature type="region of interest" description="Disordered" evidence="6">
    <location>
        <begin position="686"/>
        <end position="760"/>
    </location>
</feature>
<dbReference type="PANTHER" id="PTHR15228:SF25">
    <property type="entry name" value="F-BAR DOMAIN-CONTAINING PROTEIN"/>
    <property type="match status" value="1"/>
</dbReference>
<dbReference type="CDD" id="cd09394">
    <property type="entry name" value="LIM1_Rga"/>
    <property type="match status" value="1"/>
</dbReference>
<keyword evidence="2 4" id="KW-0479">Metal-binding</keyword>
<dbReference type="PROSITE" id="PS50023">
    <property type="entry name" value="LIM_DOMAIN_2"/>
    <property type="match status" value="1"/>
</dbReference>
<dbReference type="Gene3D" id="1.10.555.10">
    <property type="entry name" value="Rho GTPase activation protein"/>
    <property type="match status" value="1"/>
</dbReference>
<comment type="caution">
    <text evidence="9">The sequence shown here is derived from an EMBL/GenBank/DDBJ whole genome shotgun (WGS) entry which is preliminary data.</text>
</comment>
<dbReference type="SMART" id="SM00132">
    <property type="entry name" value="LIM"/>
    <property type="match status" value="2"/>
</dbReference>
<dbReference type="PROSITE" id="PS00478">
    <property type="entry name" value="LIM_DOMAIN_1"/>
    <property type="match status" value="1"/>
</dbReference>
<dbReference type="PANTHER" id="PTHR15228">
    <property type="entry name" value="SPERMATHECAL PHYSIOLOGY VARIANT"/>
    <property type="match status" value="1"/>
</dbReference>
<proteinExistence type="predicted"/>
<dbReference type="EMBL" id="BTFZ01000020">
    <property type="protein sequence ID" value="GMM38418.1"/>
    <property type="molecule type" value="Genomic_DNA"/>
</dbReference>
<evidence type="ECO:0000313" key="9">
    <source>
        <dbReference type="EMBL" id="GMM38418.1"/>
    </source>
</evidence>
<name>A0AAV5QU22_9ASCO</name>
<gene>
    <name evidence="9" type="ORF">DASC09_057570</name>
</gene>